<dbReference type="Proteomes" id="UP000178930">
    <property type="component" value="Unassembled WGS sequence"/>
</dbReference>
<dbReference type="PANTHER" id="PTHR13887">
    <property type="entry name" value="GLUTATHIONE S-TRANSFERASE KAPPA"/>
    <property type="match status" value="1"/>
</dbReference>
<evidence type="ECO:0000313" key="9">
    <source>
        <dbReference type="Proteomes" id="UP000178930"/>
    </source>
</evidence>
<proteinExistence type="inferred from homology"/>
<dbReference type="PROSITE" id="PS51352">
    <property type="entry name" value="THIOREDOXIN_2"/>
    <property type="match status" value="1"/>
</dbReference>
<evidence type="ECO:0000313" key="8">
    <source>
        <dbReference type="EMBL" id="OGY43689.1"/>
    </source>
</evidence>
<evidence type="ECO:0000256" key="2">
    <source>
        <dbReference type="ARBA" id="ARBA00022729"/>
    </source>
</evidence>
<sequence length="281" mass="30802">MRRKDRSFYIIISLISKYKNMDHESTNNHFLIRISPKIGFLLGLGGAVVIMFIIGFFVLLGIVLKQENNGLSTRQSSTNVSGAAAGPIAPAQTAPTARVGAMAPITDQDWIRGNRNAKISIVEYSDLECPFCKRHHPTMQKLIAEYGDQVNWVYRHFPLTSLHPKAPKEAEATECAGEQGSNDAFWKYVDRLFEITPANNGLDPAELPKIAEYIGLNKTKFDECLNSGKYAAKVQAHAQDAVAAGGTGTPYNVIVAGDQKIPVNGAVPFEQFKAVIDPLLK</sequence>
<name>A0A1G1XUC5_9BACT</name>
<dbReference type="AlphaFoldDB" id="A0A1G1XUC5"/>
<dbReference type="STRING" id="1797532.A2729_03300"/>
<dbReference type="InterPro" id="IPR012336">
    <property type="entry name" value="Thioredoxin-like_fold"/>
</dbReference>
<evidence type="ECO:0000256" key="3">
    <source>
        <dbReference type="ARBA" id="ARBA00023002"/>
    </source>
</evidence>
<dbReference type="PANTHER" id="PTHR13887:SF14">
    <property type="entry name" value="DISULFIDE BOND FORMATION PROTEIN D"/>
    <property type="match status" value="1"/>
</dbReference>
<comment type="similarity">
    <text evidence="1">Belongs to the thioredoxin family. DsbA subfamily.</text>
</comment>
<evidence type="ECO:0000256" key="5">
    <source>
        <dbReference type="ARBA" id="ARBA00023284"/>
    </source>
</evidence>
<reference evidence="8 9" key="1">
    <citation type="journal article" date="2016" name="Nat. Commun.">
        <title>Thousands of microbial genomes shed light on interconnected biogeochemical processes in an aquifer system.</title>
        <authorList>
            <person name="Anantharaman K."/>
            <person name="Brown C.T."/>
            <person name="Hug L.A."/>
            <person name="Sharon I."/>
            <person name="Castelle C.J."/>
            <person name="Probst A.J."/>
            <person name="Thomas B.C."/>
            <person name="Singh A."/>
            <person name="Wilkins M.J."/>
            <person name="Karaoz U."/>
            <person name="Brodie E.L."/>
            <person name="Williams K.H."/>
            <person name="Hubbard S.S."/>
            <person name="Banfield J.F."/>
        </authorList>
    </citation>
    <scope>NUCLEOTIDE SEQUENCE [LARGE SCALE GENOMIC DNA]</scope>
</reference>
<gene>
    <name evidence="8" type="ORF">A2729_03300</name>
</gene>
<protein>
    <recommendedName>
        <fullName evidence="7">Thioredoxin domain-containing protein</fullName>
    </recommendedName>
</protein>
<evidence type="ECO:0000256" key="1">
    <source>
        <dbReference type="ARBA" id="ARBA00005791"/>
    </source>
</evidence>
<feature type="domain" description="Thioredoxin" evidence="7">
    <location>
        <begin position="83"/>
        <end position="281"/>
    </location>
</feature>
<dbReference type="Pfam" id="PF13462">
    <property type="entry name" value="Thioredoxin_4"/>
    <property type="match status" value="1"/>
</dbReference>
<evidence type="ECO:0000259" key="7">
    <source>
        <dbReference type="PROSITE" id="PS51352"/>
    </source>
</evidence>
<keyword evidence="6" id="KW-0472">Membrane</keyword>
<accession>A0A1G1XUC5</accession>
<keyword evidence="6" id="KW-0812">Transmembrane</keyword>
<keyword evidence="5" id="KW-0676">Redox-active center</keyword>
<dbReference type="EMBL" id="MHIB01000031">
    <property type="protein sequence ID" value="OGY43689.1"/>
    <property type="molecule type" value="Genomic_DNA"/>
</dbReference>
<feature type="transmembrane region" description="Helical" evidence="6">
    <location>
        <begin position="38"/>
        <end position="64"/>
    </location>
</feature>
<keyword evidence="3" id="KW-0560">Oxidoreductase</keyword>
<organism evidence="8 9">
    <name type="scientific">Candidatus Buchananbacteria bacterium RIFCSPHIGHO2_01_FULL_39_14</name>
    <dbReference type="NCBI Taxonomy" id="1797532"/>
    <lineage>
        <taxon>Bacteria</taxon>
        <taxon>Candidatus Buchananiibacteriota</taxon>
    </lineage>
</organism>
<evidence type="ECO:0000256" key="6">
    <source>
        <dbReference type="SAM" id="Phobius"/>
    </source>
</evidence>
<dbReference type="InterPro" id="IPR036249">
    <property type="entry name" value="Thioredoxin-like_sf"/>
</dbReference>
<keyword evidence="4" id="KW-1015">Disulfide bond</keyword>
<evidence type="ECO:0000256" key="4">
    <source>
        <dbReference type="ARBA" id="ARBA00023157"/>
    </source>
</evidence>
<dbReference type="InterPro" id="IPR013766">
    <property type="entry name" value="Thioredoxin_domain"/>
</dbReference>
<keyword evidence="2" id="KW-0732">Signal</keyword>
<dbReference type="GO" id="GO:0016491">
    <property type="term" value="F:oxidoreductase activity"/>
    <property type="evidence" value="ECO:0007669"/>
    <property type="project" value="UniProtKB-KW"/>
</dbReference>
<keyword evidence="6" id="KW-1133">Transmembrane helix</keyword>
<comment type="caution">
    <text evidence="8">The sequence shown here is derived from an EMBL/GenBank/DDBJ whole genome shotgun (WGS) entry which is preliminary data.</text>
</comment>
<dbReference type="SUPFAM" id="SSF52833">
    <property type="entry name" value="Thioredoxin-like"/>
    <property type="match status" value="1"/>
</dbReference>
<dbReference type="Gene3D" id="3.40.30.10">
    <property type="entry name" value="Glutaredoxin"/>
    <property type="match status" value="1"/>
</dbReference>